<sequence>MYQLHPCIRQEGVNPWSFFVKTLSQKIRHMRHNQKRKSQGSQHTQGGTLPVTHSTPKRFRVSSSVTTQVDESEEDIEKHIQELKETWKKPKRNRSTEHIKMLMKHTLQERDKILTKHGSGSIKEVIAEFPLCKSTPDLYIKFS</sequence>
<reference evidence="2" key="1">
    <citation type="submission" date="2019-08" db="EMBL/GenBank/DDBJ databases">
        <title>The improved chromosome-level genome for the pearl oyster Pinctada fucata martensii using PacBio sequencing and Hi-C.</title>
        <authorList>
            <person name="Zheng Z."/>
        </authorList>
    </citation>
    <scope>NUCLEOTIDE SEQUENCE</scope>
    <source>
        <strain evidence="2">ZZ-2019</strain>
        <tissue evidence="2">Adductor muscle</tissue>
    </source>
</reference>
<name>A0AA88XMT2_PINIB</name>
<dbReference type="EMBL" id="VSWD01000012">
    <property type="protein sequence ID" value="KAK3085743.1"/>
    <property type="molecule type" value="Genomic_DNA"/>
</dbReference>
<accession>A0AA88XMT2</accession>
<proteinExistence type="predicted"/>
<evidence type="ECO:0000256" key="1">
    <source>
        <dbReference type="SAM" id="MobiDB-lite"/>
    </source>
</evidence>
<feature type="region of interest" description="Disordered" evidence="1">
    <location>
        <begin position="29"/>
        <end position="74"/>
    </location>
</feature>
<organism evidence="2 3">
    <name type="scientific">Pinctada imbricata</name>
    <name type="common">Atlantic pearl-oyster</name>
    <name type="synonym">Pinctada martensii</name>
    <dbReference type="NCBI Taxonomy" id="66713"/>
    <lineage>
        <taxon>Eukaryota</taxon>
        <taxon>Metazoa</taxon>
        <taxon>Spiralia</taxon>
        <taxon>Lophotrochozoa</taxon>
        <taxon>Mollusca</taxon>
        <taxon>Bivalvia</taxon>
        <taxon>Autobranchia</taxon>
        <taxon>Pteriomorphia</taxon>
        <taxon>Pterioida</taxon>
        <taxon>Pterioidea</taxon>
        <taxon>Pteriidae</taxon>
        <taxon>Pinctada</taxon>
    </lineage>
</organism>
<gene>
    <name evidence="2" type="ORF">FSP39_008089</name>
</gene>
<feature type="compositionally biased region" description="Basic residues" evidence="1">
    <location>
        <begin position="29"/>
        <end position="38"/>
    </location>
</feature>
<dbReference type="Proteomes" id="UP001186944">
    <property type="component" value="Unassembled WGS sequence"/>
</dbReference>
<comment type="caution">
    <text evidence="2">The sequence shown here is derived from an EMBL/GenBank/DDBJ whole genome shotgun (WGS) entry which is preliminary data.</text>
</comment>
<evidence type="ECO:0000313" key="2">
    <source>
        <dbReference type="EMBL" id="KAK3085743.1"/>
    </source>
</evidence>
<protein>
    <submittedName>
        <fullName evidence="2">Uncharacterized protein</fullName>
    </submittedName>
</protein>
<evidence type="ECO:0000313" key="3">
    <source>
        <dbReference type="Proteomes" id="UP001186944"/>
    </source>
</evidence>
<dbReference type="AlphaFoldDB" id="A0AA88XMT2"/>
<feature type="compositionally biased region" description="Polar residues" evidence="1">
    <location>
        <begin position="39"/>
        <end position="54"/>
    </location>
</feature>
<keyword evidence="3" id="KW-1185">Reference proteome</keyword>